<dbReference type="Gene3D" id="1.20.5.1700">
    <property type="match status" value="1"/>
</dbReference>
<feature type="compositionally biased region" description="Low complexity" evidence="8">
    <location>
        <begin position="272"/>
        <end position="283"/>
    </location>
</feature>
<gene>
    <name evidence="10" type="ORF">MPIPNATIZW_LOCUS1666</name>
</gene>
<feature type="compositionally biased region" description="Low complexity" evidence="8">
    <location>
        <begin position="158"/>
        <end position="173"/>
    </location>
</feature>
<organism evidence="10 11">
    <name type="scientific">Pipistrellus nathusii</name>
    <name type="common">Nathusius' pipistrelle</name>
    <dbReference type="NCBI Taxonomy" id="59473"/>
    <lineage>
        <taxon>Eukaryota</taxon>
        <taxon>Metazoa</taxon>
        <taxon>Chordata</taxon>
        <taxon>Craniata</taxon>
        <taxon>Vertebrata</taxon>
        <taxon>Euteleostomi</taxon>
        <taxon>Mammalia</taxon>
        <taxon>Eutheria</taxon>
        <taxon>Laurasiatheria</taxon>
        <taxon>Chiroptera</taxon>
        <taxon>Yangochiroptera</taxon>
        <taxon>Vespertilionidae</taxon>
        <taxon>Pipistrellus</taxon>
    </lineage>
</organism>
<keyword evidence="11" id="KW-1185">Reference proteome</keyword>
<keyword evidence="4" id="KW-0597">Phosphoprotein</keyword>
<feature type="region of interest" description="Disordered" evidence="8">
    <location>
        <begin position="511"/>
        <end position="545"/>
    </location>
</feature>
<evidence type="ECO:0000256" key="1">
    <source>
        <dbReference type="ARBA" id="ARBA00004245"/>
    </source>
</evidence>
<reference evidence="10" key="1">
    <citation type="submission" date="2023-12" db="EMBL/GenBank/DDBJ databases">
        <authorList>
            <person name="Brown T."/>
        </authorList>
    </citation>
    <scope>NUCLEOTIDE SEQUENCE</scope>
</reference>
<keyword evidence="5 7" id="KW-0175">Coiled coil</keyword>
<feature type="compositionally biased region" description="Basic and acidic residues" evidence="8">
    <location>
        <begin position="105"/>
        <end position="118"/>
    </location>
</feature>
<evidence type="ECO:0000256" key="6">
    <source>
        <dbReference type="ARBA" id="ARBA00023212"/>
    </source>
</evidence>
<feature type="compositionally biased region" description="Pro residues" evidence="8">
    <location>
        <begin position="437"/>
        <end position="451"/>
    </location>
</feature>
<comment type="subcellular location">
    <subcellularLocation>
        <location evidence="1">Cytoplasm</location>
        <location evidence="1">Cytoskeleton</location>
    </subcellularLocation>
</comment>
<dbReference type="EMBL" id="OY882858">
    <property type="protein sequence ID" value="CAK6433360.1"/>
    <property type="molecule type" value="Genomic_DNA"/>
</dbReference>
<keyword evidence="6" id="KW-0206">Cytoskeleton</keyword>
<proteinExistence type="inferred from homology"/>
<evidence type="ECO:0000256" key="5">
    <source>
        <dbReference type="ARBA" id="ARBA00023054"/>
    </source>
</evidence>
<sequence>MSLLIPSDENVTADRRADSCDFLFAPPDLSGRSPVLRPSQKENVPPRSTARALKVTFQTPLRDPHTHRILTPSMSSNLEACCALDDASGVGSSPRGWTPRGDQQFTKEVDAKPTDETQRPAVAATHPPPEDARPASEDGHRCQPASAPLARPDPSGCPQAPESPENQSPSPQGTPGGPGRGVEDDGGSHSLGKTTAPTPEALEGPPSVPSPDRTEHPPRATGERSDGPPASSAEAPSPPAAHPRVALGEDPATDLPGALASPEGAAGPESTAPAGALEAGGAPAPRPQEQDTSGQAAGSSGEGPVRLEFDFSAGATSKRPRPPRTLGRRAAGQEAPPEEAGEGPAPPRGSPSLNGDKLDDPDFNPFGGRGEPWAPARPQGRPAGPGAAGDSPPGRQVPPASADCTPVTQTTAGTEGPGGEEGTATLEPAAAPGRSPGEPPVPAADPAPPTLQGPEPAWDLREEHFQDAAEVLGMGVDVAYLEQFGTSQFKESALRKQSLYLKFDPLLKDSPERPAPATLTGPAALTTSSAPGAEAPSCGGPPEGPLVDLDFPAGPGLAVTPSLDVLRPEGPLVDVLQYSQRDLDAAVEAARKEVLLLRSQCEELHQKNLEMGKVMDGYESFMYQAMEEAQKQQDLAKAEIQKVQKEKDQLSTDLSSMEKSFSDLFRRFEKQKEAIEGYRTNEESLKKCVEDYIARVQKEGQRYQALKAHAEEKLRLASEEIAQVRSKAQAEALAFQASLRKEQMRVQSLEKAVEQKAKENDELTRICDDLISKMEKI</sequence>
<evidence type="ECO:0000259" key="9">
    <source>
        <dbReference type="Pfam" id="PF05010"/>
    </source>
</evidence>
<dbReference type="PANTHER" id="PTHR13924:SF4">
    <property type="entry name" value="TRANSFORMING ACIDIC COILED-COIL-CONTAINING PROTEIN 3"/>
    <property type="match status" value="1"/>
</dbReference>
<keyword evidence="3" id="KW-0963">Cytoplasm</keyword>
<feature type="region of interest" description="Disordered" evidence="8">
    <location>
        <begin position="27"/>
        <end position="51"/>
    </location>
</feature>
<evidence type="ECO:0000256" key="4">
    <source>
        <dbReference type="ARBA" id="ARBA00022553"/>
    </source>
</evidence>
<dbReference type="InterPro" id="IPR039915">
    <property type="entry name" value="TACC"/>
</dbReference>
<dbReference type="InterPro" id="IPR007707">
    <property type="entry name" value="TACC_C"/>
</dbReference>
<feature type="domain" description="Transforming acidic coiled-coil-containing protein C-terminal" evidence="9">
    <location>
        <begin position="578"/>
        <end position="771"/>
    </location>
</feature>
<evidence type="ECO:0000256" key="3">
    <source>
        <dbReference type="ARBA" id="ARBA00022490"/>
    </source>
</evidence>
<dbReference type="Proteomes" id="UP001314169">
    <property type="component" value="Chromosome 1"/>
</dbReference>
<feature type="coiled-coil region" evidence="7">
    <location>
        <begin position="693"/>
        <end position="773"/>
    </location>
</feature>
<feature type="compositionally biased region" description="Low complexity" evidence="8">
    <location>
        <begin position="372"/>
        <end position="394"/>
    </location>
</feature>
<evidence type="ECO:0000256" key="8">
    <source>
        <dbReference type="SAM" id="MobiDB-lite"/>
    </source>
</evidence>
<evidence type="ECO:0000313" key="11">
    <source>
        <dbReference type="Proteomes" id="UP001314169"/>
    </source>
</evidence>
<dbReference type="Pfam" id="PF05010">
    <property type="entry name" value="TACC_C"/>
    <property type="match status" value="1"/>
</dbReference>
<feature type="compositionally biased region" description="Basic and acidic residues" evidence="8">
    <location>
        <begin position="212"/>
        <end position="226"/>
    </location>
</feature>
<comment type="similarity">
    <text evidence="2">Belongs to the TACC family.</text>
</comment>
<evidence type="ECO:0000256" key="7">
    <source>
        <dbReference type="SAM" id="Coils"/>
    </source>
</evidence>
<accession>A0ABN9Z967</accession>
<dbReference type="InterPro" id="IPR057663">
    <property type="entry name" value="TACC3_Aurora-A_bind"/>
</dbReference>
<evidence type="ECO:0000313" key="10">
    <source>
        <dbReference type="EMBL" id="CAK6433360.1"/>
    </source>
</evidence>
<feature type="compositionally biased region" description="Basic and acidic residues" evidence="8">
    <location>
        <begin position="128"/>
        <end position="141"/>
    </location>
</feature>
<feature type="compositionally biased region" description="Low complexity" evidence="8">
    <location>
        <begin position="515"/>
        <end position="531"/>
    </location>
</feature>
<protein>
    <recommendedName>
        <fullName evidence="9">Transforming acidic coiled-coil-containing protein C-terminal domain-containing protein</fullName>
    </recommendedName>
</protein>
<dbReference type="Pfam" id="PF25777">
    <property type="entry name" value="Aurora-A_bind_TACC3"/>
    <property type="match status" value="1"/>
</dbReference>
<name>A0ABN9Z967_PIPNA</name>
<dbReference type="PANTHER" id="PTHR13924">
    <property type="entry name" value="TRANSFORMING ACIDIC COILED-COIL CONTAINING PROTEIN 1/2"/>
    <property type="match status" value="1"/>
</dbReference>
<feature type="compositionally biased region" description="Low complexity" evidence="8">
    <location>
        <begin position="422"/>
        <end position="433"/>
    </location>
</feature>
<evidence type="ECO:0000256" key="2">
    <source>
        <dbReference type="ARBA" id="ARBA00009423"/>
    </source>
</evidence>
<feature type="region of interest" description="Disordered" evidence="8">
    <location>
        <begin position="86"/>
        <end position="462"/>
    </location>
</feature>
<feature type="coiled-coil region" evidence="7">
    <location>
        <begin position="587"/>
        <end position="660"/>
    </location>
</feature>